<gene>
    <name evidence="3" type="ORF">FHR37_001324</name>
    <name evidence="4" type="ORF">SAMN05421678_105120</name>
</gene>
<feature type="region of interest" description="Disordered" evidence="1">
    <location>
        <begin position="1"/>
        <end position="32"/>
    </location>
</feature>
<feature type="region of interest" description="Disordered" evidence="1">
    <location>
        <begin position="49"/>
        <end position="71"/>
    </location>
</feature>
<accession>A0A1I2QUN0</accession>
<evidence type="ECO:0000313" key="5">
    <source>
        <dbReference type="Proteomes" id="UP000199052"/>
    </source>
</evidence>
<name>A0A1I2QUN0_9ACTN</name>
<dbReference type="Pfam" id="PF18859">
    <property type="entry name" value="acVLRF1"/>
    <property type="match status" value="1"/>
</dbReference>
<evidence type="ECO:0000259" key="2">
    <source>
        <dbReference type="Pfam" id="PF18859"/>
    </source>
</evidence>
<dbReference type="Proteomes" id="UP000199052">
    <property type="component" value="Unassembled WGS sequence"/>
</dbReference>
<reference evidence="3 6" key="2">
    <citation type="submission" date="2020-07" db="EMBL/GenBank/DDBJ databases">
        <title>Sequencing the genomes of 1000 actinobacteria strains.</title>
        <authorList>
            <person name="Klenk H.-P."/>
        </authorList>
    </citation>
    <scope>NUCLEOTIDE SEQUENCE [LARGE SCALE GENOMIC DNA]</scope>
    <source>
        <strain evidence="3 6">DSM 45117</strain>
    </source>
</reference>
<dbReference type="EMBL" id="JACBZA010000001">
    <property type="protein sequence ID" value="NYH82473.1"/>
    <property type="molecule type" value="Genomic_DNA"/>
</dbReference>
<dbReference type="Gene3D" id="3.30.420.60">
    <property type="entry name" value="eRF1 domain 2"/>
    <property type="match status" value="1"/>
</dbReference>
<feature type="compositionally biased region" description="Low complexity" evidence="1">
    <location>
        <begin position="9"/>
        <end position="22"/>
    </location>
</feature>
<dbReference type="STRING" id="504797.SAMN05421678_105120"/>
<protein>
    <recommendedName>
        <fullName evidence="2">Actinobacteria/chloroflexi VLRF1 release factor domain-containing protein</fullName>
    </recommendedName>
</protein>
<dbReference type="InterPro" id="IPR040783">
    <property type="entry name" value="VLRF1"/>
</dbReference>
<dbReference type="NCBIfam" id="NF041024">
    <property type="entry name" value="acVLRF1_NCBI"/>
    <property type="match status" value="1"/>
</dbReference>
<proteinExistence type="predicted"/>
<reference evidence="4 5" key="1">
    <citation type="submission" date="2016-10" db="EMBL/GenBank/DDBJ databases">
        <authorList>
            <person name="de Groot N.N."/>
        </authorList>
    </citation>
    <scope>NUCLEOTIDE SEQUENCE [LARGE SCALE GENOMIC DNA]</scope>
    <source>
        <strain evidence="4 5">CPCC 202808</strain>
    </source>
</reference>
<evidence type="ECO:0000313" key="3">
    <source>
        <dbReference type="EMBL" id="NYH82473.1"/>
    </source>
</evidence>
<feature type="compositionally biased region" description="Low complexity" evidence="1">
    <location>
        <begin position="52"/>
        <end position="68"/>
    </location>
</feature>
<feature type="domain" description="Actinobacteria/chloroflexi VLRF1 release factor" evidence="2">
    <location>
        <begin position="121"/>
        <end position="253"/>
    </location>
</feature>
<evidence type="ECO:0000313" key="6">
    <source>
        <dbReference type="Proteomes" id="UP000533017"/>
    </source>
</evidence>
<dbReference type="InterPro" id="IPR042226">
    <property type="entry name" value="eFR1_2_sf"/>
</dbReference>
<dbReference type="RefSeq" id="WP_092882995.1">
    <property type="nucleotide sequence ID" value="NZ_FOOI01000005.1"/>
</dbReference>
<sequence>MPSASTSDPASGPASGKPSGAGETTRELTVGPERLDRWLAGFLTRHGGPVVASGGAEAPEGEGSARGPVEVSADRTSVTVYAADGARVEVDVPFPPLSADQPGSDQDLPYAGLVAHVARDRTVAVVLVRMGGYAAGVFDGAALRVSKVGSRLVQGRTAAGGWSQQRFARRREKQAREAFAAAADVTARVVLPHLSDLAAVVVGGDRRAVGQVLQDPRLAPLRELVTGPHLDVPDPKLAVLRATPERFRAVRLRLTDPAEPA</sequence>
<keyword evidence="6" id="KW-1185">Reference proteome</keyword>
<evidence type="ECO:0000313" key="4">
    <source>
        <dbReference type="EMBL" id="SFG32122.1"/>
    </source>
</evidence>
<dbReference type="AlphaFoldDB" id="A0A1I2QUN0"/>
<dbReference type="Proteomes" id="UP000533017">
    <property type="component" value="Unassembled WGS sequence"/>
</dbReference>
<dbReference type="SUPFAM" id="SSF53137">
    <property type="entry name" value="Translational machinery components"/>
    <property type="match status" value="1"/>
</dbReference>
<evidence type="ECO:0000256" key="1">
    <source>
        <dbReference type="SAM" id="MobiDB-lite"/>
    </source>
</evidence>
<dbReference type="EMBL" id="FOOI01000005">
    <property type="protein sequence ID" value="SFG32122.1"/>
    <property type="molecule type" value="Genomic_DNA"/>
</dbReference>
<dbReference type="OrthoDB" id="3728778at2"/>
<organism evidence="4 5">
    <name type="scientific">Actinopolymorpha cephalotaxi</name>
    <dbReference type="NCBI Taxonomy" id="504797"/>
    <lineage>
        <taxon>Bacteria</taxon>
        <taxon>Bacillati</taxon>
        <taxon>Actinomycetota</taxon>
        <taxon>Actinomycetes</taxon>
        <taxon>Propionibacteriales</taxon>
        <taxon>Actinopolymorphaceae</taxon>
        <taxon>Actinopolymorpha</taxon>
    </lineage>
</organism>